<dbReference type="Pfam" id="PF02321">
    <property type="entry name" value="OEP"/>
    <property type="match status" value="1"/>
</dbReference>
<dbReference type="PANTHER" id="PTHR30203">
    <property type="entry name" value="OUTER MEMBRANE CATION EFFLUX PROTEIN"/>
    <property type="match status" value="1"/>
</dbReference>
<reference evidence="1 2" key="1">
    <citation type="journal article" date="2020" name="Microb. Genom.">
        <title>Genetic diversity of clinical and environmental Mucorales isolates obtained from an investigation of mucormycosis cases among solid organ transplant recipients.</title>
        <authorList>
            <person name="Nguyen M.H."/>
            <person name="Kaul D."/>
            <person name="Muto C."/>
            <person name="Cheng S.J."/>
            <person name="Richter R.A."/>
            <person name="Bruno V.M."/>
            <person name="Liu G."/>
            <person name="Beyhan S."/>
            <person name="Sundermann A.J."/>
            <person name="Mounaud S."/>
            <person name="Pasculle A.W."/>
            <person name="Nierman W.C."/>
            <person name="Driscoll E."/>
            <person name="Cumbie R."/>
            <person name="Clancy C.J."/>
            <person name="Dupont C.L."/>
        </authorList>
    </citation>
    <scope>NUCLEOTIDE SEQUENCE [LARGE SCALE GENOMIC DNA]</scope>
    <source>
        <strain evidence="1 2">GL24</strain>
    </source>
</reference>
<accession>A0A9P7C483</accession>
<dbReference type="AlphaFoldDB" id="A0A9P7C483"/>
<evidence type="ECO:0000313" key="1">
    <source>
        <dbReference type="EMBL" id="KAG1534454.1"/>
    </source>
</evidence>
<protein>
    <recommendedName>
        <fullName evidence="3">Outer membrane efflux protein</fullName>
    </recommendedName>
</protein>
<proteinExistence type="predicted"/>
<sequence>MPAACWAAFDFGTVRARLRASKAEAEGVAAQYEQAVLLALEDTENALTRYSKQQARLAIVVEQAQAARRAESLAQIRYREGSEDFLTLLDAQRTQLAADDALAAAEAEVNVSVVGVYKALGGWGQSPQPPSVAQLQ</sequence>
<dbReference type="Proteomes" id="UP000740926">
    <property type="component" value="Unassembled WGS sequence"/>
</dbReference>
<dbReference type="GO" id="GO:0015562">
    <property type="term" value="F:efflux transmembrane transporter activity"/>
    <property type="evidence" value="ECO:0007669"/>
    <property type="project" value="InterPro"/>
</dbReference>
<dbReference type="EMBL" id="JAANIU010008726">
    <property type="protein sequence ID" value="KAG1534454.1"/>
    <property type="molecule type" value="Genomic_DNA"/>
</dbReference>
<dbReference type="Gene3D" id="1.20.1600.10">
    <property type="entry name" value="Outer membrane efflux proteins (OEP)"/>
    <property type="match status" value="1"/>
</dbReference>
<dbReference type="InterPro" id="IPR010131">
    <property type="entry name" value="MdtP/NodT-like"/>
</dbReference>
<organism evidence="1 2">
    <name type="scientific">Rhizopus delemar</name>
    <dbReference type="NCBI Taxonomy" id="936053"/>
    <lineage>
        <taxon>Eukaryota</taxon>
        <taxon>Fungi</taxon>
        <taxon>Fungi incertae sedis</taxon>
        <taxon>Mucoromycota</taxon>
        <taxon>Mucoromycotina</taxon>
        <taxon>Mucoromycetes</taxon>
        <taxon>Mucorales</taxon>
        <taxon>Mucorineae</taxon>
        <taxon>Rhizopodaceae</taxon>
        <taxon>Rhizopus</taxon>
    </lineage>
</organism>
<dbReference type="SUPFAM" id="SSF56954">
    <property type="entry name" value="Outer membrane efflux proteins (OEP)"/>
    <property type="match status" value="1"/>
</dbReference>
<comment type="caution">
    <text evidence="1">The sequence shown here is derived from an EMBL/GenBank/DDBJ whole genome shotgun (WGS) entry which is preliminary data.</text>
</comment>
<dbReference type="InterPro" id="IPR003423">
    <property type="entry name" value="OMP_efflux"/>
</dbReference>
<evidence type="ECO:0008006" key="3">
    <source>
        <dbReference type="Google" id="ProtNLM"/>
    </source>
</evidence>
<keyword evidence="2" id="KW-1185">Reference proteome</keyword>
<gene>
    <name evidence="1" type="ORF">G6F50_015556</name>
</gene>
<name>A0A9P7C483_9FUNG</name>
<evidence type="ECO:0000313" key="2">
    <source>
        <dbReference type="Proteomes" id="UP000740926"/>
    </source>
</evidence>
<dbReference type="PANTHER" id="PTHR30203:SF25">
    <property type="entry name" value="OUTER MEMBRANE PROTEIN-RELATED"/>
    <property type="match status" value="1"/>
</dbReference>
<dbReference type="Gene3D" id="2.20.200.10">
    <property type="entry name" value="Outer membrane efflux proteins (OEP)"/>
    <property type="match status" value="1"/>
</dbReference>